<dbReference type="Gene3D" id="3.20.20.70">
    <property type="entry name" value="Aldolase class I"/>
    <property type="match status" value="1"/>
</dbReference>
<dbReference type="PANTHER" id="PTHR42966:SF2">
    <property type="entry name" value="PSEUDAMINIC ACID SYNTHASE"/>
    <property type="match status" value="1"/>
</dbReference>
<proteinExistence type="predicted"/>
<dbReference type="AlphaFoldDB" id="A0A2U3B8J1"/>
<dbReference type="PANTHER" id="PTHR42966">
    <property type="entry name" value="N-ACETYLNEURAMINATE SYNTHASE"/>
    <property type="match status" value="1"/>
</dbReference>
<dbReference type="Pfam" id="PF03102">
    <property type="entry name" value="NeuB"/>
    <property type="match status" value="1"/>
</dbReference>
<sequence>MQIANRKIGKGHKPYIIAEMSGNHNGDINRAIELIEAAKDAGADAVKLQTYTADTITINHDSEEFIIHGGLWDGSKLYDLYEQAHTPWEWHKTLFDEAAKLGITIFSSPFDPTAVDFLESLNAPAYKIASFELIDLPLIRKVAATGKPMIMSTGNANLAEIEEAVLAAKGAGAEDIILLHCTSGYPTPASQANISTMAVMREAFDCDVGLSDHTLDIGVSVAAVALGACVIEKHFTLARADGGPDSAFSLEKEELKSLVDNCEMAFEAIGKPNFISTEAELKTKCHRRSLYVVKDIQKGDTFTSEHVRSIRPGNGIPPKYLDDVIGSVATEDLKFGTPMRFEYFK</sequence>
<dbReference type="InterPro" id="IPR013132">
    <property type="entry name" value="PseI/NeuA/B-like_N"/>
</dbReference>
<evidence type="ECO:0000259" key="1">
    <source>
        <dbReference type="PROSITE" id="PS50844"/>
    </source>
</evidence>
<dbReference type="OrthoDB" id="9781701at2"/>
<dbReference type="Proteomes" id="UP000245362">
    <property type="component" value="Unassembled WGS sequence"/>
</dbReference>
<evidence type="ECO:0000313" key="2">
    <source>
        <dbReference type="EMBL" id="PWI33102.1"/>
    </source>
</evidence>
<dbReference type="InterPro" id="IPR020030">
    <property type="entry name" value="Pseudaminic_synth_PseI"/>
</dbReference>
<gene>
    <name evidence="2" type="primary">pseI</name>
    <name evidence="2" type="ORF">DI392_12405</name>
</gene>
<reference evidence="2 3" key="1">
    <citation type="submission" date="2018-05" db="EMBL/GenBank/DDBJ databases">
        <title>Vibrio limimaris sp. nov., isolated from marine sediment.</title>
        <authorList>
            <person name="Li C.-M."/>
        </authorList>
    </citation>
    <scope>NUCLEOTIDE SEQUENCE [LARGE SCALE GENOMIC DNA]</scope>
    <source>
        <strain evidence="2 3">E4404</strain>
    </source>
</reference>
<evidence type="ECO:0000313" key="3">
    <source>
        <dbReference type="Proteomes" id="UP000245362"/>
    </source>
</evidence>
<dbReference type="PROSITE" id="PS50844">
    <property type="entry name" value="AFP_LIKE"/>
    <property type="match status" value="1"/>
</dbReference>
<dbReference type="GO" id="GO:0016051">
    <property type="term" value="P:carbohydrate biosynthetic process"/>
    <property type="evidence" value="ECO:0007669"/>
    <property type="project" value="InterPro"/>
</dbReference>
<dbReference type="Pfam" id="PF08666">
    <property type="entry name" value="SAF"/>
    <property type="match status" value="1"/>
</dbReference>
<dbReference type="RefSeq" id="WP_109320218.1">
    <property type="nucleotide sequence ID" value="NZ_QFWT01000006.1"/>
</dbReference>
<keyword evidence="3" id="KW-1185">Reference proteome</keyword>
<protein>
    <submittedName>
        <fullName evidence="2">Pseudaminic acid synthase</fullName>
    </submittedName>
</protein>
<dbReference type="Gene3D" id="3.90.1210.10">
    <property type="entry name" value="Antifreeze-like/N-acetylneuraminic acid synthase C-terminal domain"/>
    <property type="match status" value="1"/>
</dbReference>
<organism evidence="2 3">
    <name type="scientific">Vibrio albus</name>
    <dbReference type="NCBI Taxonomy" id="2200953"/>
    <lineage>
        <taxon>Bacteria</taxon>
        <taxon>Pseudomonadati</taxon>
        <taxon>Pseudomonadota</taxon>
        <taxon>Gammaproteobacteria</taxon>
        <taxon>Vibrionales</taxon>
        <taxon>Vibrionaceae</taxon>
        <taxon>Vibrio</taxon>
    </lineage>
</organism>
<dbReference type="InterPro" id="IPR013974">
    <property type="entry name" value="SAF"/>
</dbReference>
<dbReference type="NCBIfam" id="TIGR03586">
    <property type="entry name" value="PseI"/>
    <property type="match status" value="1"/>
</dbReference>
<dbReference type="GO" id="GO:0047444">
    <property type="term" value="F:N-acylneuraminate-9-phosphate synthase activity"/>
    <property type="evidence" value="ECO:0007669"/>
    <property type="project" value="TreeGrafter"/>
</dbReference>
<dbReference type="InterPro" id="IPR036732">
    <property type="entry name" value="AFP_Neu5c_C_sf"/>
</dbReference>
<feature type="domain" description="AFP-like" evidence="1">
    <location>
        <begin position="289"/>
        <end position="345"/>
    </location>
</feature>
<dbReference type="InterPro" id="IPR051690">
    <property type="entry name" value="PseI-like"/>
</dbReference>
<dbReference type="InterPro" id="IPR006190">
    <property type="entry name" value="SAF_AFP_Neu5Ac"/>
</dbReference>
<dbReference type="EMBL" id="QFWT01000006">
    <property type="protein sequence ID" value="PWI33102.1"/>
    <property type="molecule type" value="Genomic_DNA"/>
</dbReference>
<accession>A0A2U3B8J1</accession>
<dbReference type="InterPro" id="IPR057736">
    <property type="entry name" value="SAF_PseI/NeuA/NeuB"/>
</dbReference>
<dbReference type="SMART" id="SM00858">
    <property type="entry name" value="SAF"/>
    <property type="match status" value="1"/>
</dbReference>
<comment type="caution">
    <text evidence="2">The sequence shown here is derived from an EMBL/GenBank/DDBJ whole genome shotgun (WGS) entry which is preliminary data.</text>
</comment>
<dbReference type="SUPFAM" id="SSF51569">
    <property type="entry name" value="Aldolase"/>
    <property type="match status" value="1"/>
</dbReference>
<name>A0A2U3B8J1_9VIBR</name>
<dbReference type="SUPFAM" id="SSF51269">
    <property type="entry name" value="AFP III-like domain"/>
    <property type="match status" value="1"/>
</dbReference>
<dbReference type="CDD" id="cd11615">
    <property type="entry name" value="SAF_NeuB_like"/>
    <property type="match status" value="1"/>
</dbReference>
<dbReference type="InterPro" id="IPR013785">
    <property type="entry name" value="Aldolase_TIM"/>
</dbReference>